<feature type="compositionally biased region" description="Basic and acidic residues" evidence="1">
    <location>
        <begin position="63"/>
        <end position="73"/>
    </location>
</feature>
<organism evidence="2">
    <name type="scientific">marine metagenome</name>
    <dbReference type="NCBI Taxonomy" id="408172"/>
    <lineage>
        <taxon>unclassified sequences</taxon>
        <taxon>metagenomes</taxon>
        <taxon>ecological metagenomes</taxon>
    </lineage>
</organism>
<dbReference type="AlphaFoldDB" id="A0A382HB29"/>
<evidence type="ECO:0000256" key="1">
    <source>
        <dbReference type="SAM" id="MobiDB-lite"/>
    </source>
</evidence>
<proteinExistence type="predicted"/>
<evidence type="ECO:0000313" key="2">
    <source>
        <dbReference type="EMBL" id="SVB84372.1"/>
    </source>
</evidence>
<sequence>AGRRCGLSDRGSPQQVGPVRHRAAGGRHRTGGAAPPLRRRCSGPADQRPDGEERGAPLAGAGRIDRGLPHADPHAPGQRRGPGCTVRASGACGCTGPVRHPGRHRPSDVHAVRQSGTAQDVAALPRAAPARGPGVGLDAHQVAGASSLGI</sequence>
<dbReference type="EMBL" id="UINC01060158">
    <property type="protein sequence ID" value="SVB84372.1"/>
    <property type="molecule type" value="Genomic_DNA"/>
</dbReference>
<accession>A0A382HB29</accession>
<feature type="region of interest" description="Disordered" evidence="1">
    <location>
        <begin position="1"/>
        <end position="120"/>
    </location>
</feature>
<reference evidence="2" key="1">
    <citation type="submission" date="2018-05" db="EMBL/GenBank/DDBJ databases">
        <authorList>
            <person name="Lanie J.A."/>
            <person name="Ng W.-L."/>
            <person name="Kazmierczak K.M."/>
            <person name="Andrzejewski T.M."/>
            <person name="Davidsen T.M."/>
            <person name="Wayne K.J."/>
            <person name="Tettelin H."/>
            <person name="Glass J.I."/>
            <person name="Rusch D."/>
            <person name="Podicherti R."/>
            <person name="Tsui H.-C.T."/>
            <person name="Winkler M.E."/>
        </authorList>
    </citation>
    <scope>NUCLEOTIDE SEQUENCE</scope>
</reference>
<feature type="non-terminal residue" evidence="2">
    <location>
        <position position="150"/>
    </location>
</feature>
<protein>
    <submittedName>
        <fullName evidence="2">Uncharacterized protein</fullName>
    </submittedName>
</protein>
<feature type="non-terminal residue" evidence="2">
    <location>
        <position position="1"/>
    </location>
</feature>
<name>A0A382HB29_9ZZZZ</name>
<gene>
    <name evidence="2" type="ORF">METZ01_LOCUS237226</name>
</gene>
<feature type="compositionally biased region" description="Basic residues" evidence="1">
    <location>
        <begin position="19"/>
        <end position="30"/>
    </location>
</feature>